<evidence type="ECO:0000313" key="1">
    <source>
        <dbReference type="EMBL" id="EDS02583.1"/>
    </source>
</evidence>
<accession>B0MXZ4</accession>
<proteinExistence type="predicted"/>
<evidence type="ECO:0000313" key="2">
    <source>
        <dbReference type="Proteomes" id="UP000005819"/>
    </source>
</evidence>
<protein>
    <submittedName>
        <fullName evidence="1">Uncharacterized protein</fullName>
    </submittedName>
</protein>
<dbReference type="AlphaFoldDB" id="B0MXZ4"/>
<dbReference type="EMBL" id="ABFK02000020">
    <property type="protein sequence ID" value="EDS02583.1"/>
    <property type="molecule type" value="Genomic_DNA"/>
</dbReference>
<sequence length="53" mass="6263">MQAHVRESKRGERSQRSPLFDVEKRSDEIYALRGMKTVLLFGSVCRNKINDYF</sequence>
<keyword evidence="2" id="KW-1185">Reference proteome</keyword>
<organism evidence="1 2">
    <name type="scientific">Alistipes putredinis DSM 17216</name>
    <dbReference type="NCBI Taxonomy" id="445970"/>
    <lineage>
        <taxon>Bacteria</taxon>
        <taxon>Pseudomonadati</taxon>
        <taxon>Bacteroidota</taxon>
        <taxon>Bacteroidia</taxon>
        <taxon>Bacteroidales</taxon>
        <taxon>Rikenellaceae</taxon>
        <taxon>Alistipes</taxon>
    </lineage>
</organism>
<gene>
    <name evidence="1" type="ORF">ALIPUT_02113</name>
</gene>
<dbReference type="Proteomes" id="UP000005819">
    <property type="component" value="Unassembled WGS sequence"/>
</dbReference>
<reference evidence="1" key="2">
    <citation type="submission" date="2013-09" db="EMBL/GenBank/DDBJ databases">
        <title>Draft genome sequence of Alistipes putredinis (DSM 17216).</title>
        <authorList>
            <person name="Sudarsanam P."/>
            <person name="Ley R."/>
            <person name="Guruge J."/>
            <person name="Turnbaugh P.J."/>
            <person name="Mahowald M."/>
            <person name="Liep D."/>
            <person name="Gordon J."/>
        </authorList>
    </citation>
    <scope>NUCLEOTIDE SEQUENCE</scope>
    <source>
        <strain evidence="1">DSM 17216</strain>
    </source>
</reference>
<name>B0MXZ4_9BACT</name>
<dbReference type="HOGENOM" id="CLU_3057806_0_0_10"/>
<reference evidence="1" key="1">
    <citation type="submission" date="2007-10" db="EMBL/GenBank/DDBJ databases">
        <authorList>
            <person name="Fulton L."/>
            <person name="Clifton S."/>
            <person name="Fulton B."/>
            <person name="Xu J."/>
            <person name="Minx P."/>
            <person name="Pepin K.H."/>
            <person name="Johnson M."/>
            <person name="Thiruvilangam P."/>
            <person name="Bhonagiri V."/>
            <person name="Nash W.E."/>
            <person name="Mardis E.R."/>
            <person name="Wilson R.K."/>
        </authorList>
    </citation>
    <scope>NUCLEOTIDE SEQUENCE [LARGE SCALE GENOMIC DNA]</scope>
    <source>
        <strain evidence="1">DSM 17216</strain>
    </source>
</reference>
<comment type="caution">
    <text evidence="1">The sequence shown here is derived from an EMBL/GenBank/DDBJ whole genome shotgun (WGS) entry which is preliminary data.</text>
</comment>